<proteinExistence type="predicted"/>
<organism evidence="6 7">
    <name type="scientific">Blastopirellula marina</name>
    <dbReference type="NCBI Taxonomy" id="124"/>
    <lineage>
        <taxon>Bacteria</taxon>
        <taxon>Pseudomonadati</taxon>
        <taxon>Planctomycetota</taxon>
        <taxon>Planctomycetia</taxon>
        <taxon>Pirellulales</taxon>
        <taxon>Pirellulaceae</taxon>
        <taxon>Blastopirellula</taxon>
    </lineage>
</organism>
<name>A0A2S8G267_9BACT</name>
<dbReference type="SMART" id="SM00448">
    <property type="entry name" value="REC"/>
    <property type="match status" value="1"/>
</dbReference>
<feature type="domain" description="Response regulatory" evidence="5">
    <location>
        <begin position="8"/>
        <end position="124"/>
    </location>
</feature>
<sequence>MVTQNVLKILLLEDDDIEFEAFVRQLKHDRYRFVTVRTATLQQAMCSLDIGRYDVVVTDLRVPDSYGVSTIRELQQYCSDMPLIVNTGLRNRALEQNIILEGAHDLFIKGETTGATMSRAVIYAVQRQRVINELQRLAARKEAADSRRELQTHENELQPLETKSTLLGDISNDLRTPLTIVKDFVTIVKEGMAGPINKEQQRLLERALVRAEELNFRMDGVIEFITGELRTCGRN</sequence>
<accession>A0A2S8G267</accession>
<dbReference type="InterPro" id="IPR001789">
    <property type="entry name" value="Sig_transdc_resp-reg_receiver"/>
</dbReference>
<dbReference type="PROSITE" id="PS50110">
    <property type="entry name" value="RESPONSE_REGULATORY"/>
    <property type="match status" value="1"/>
</dbReference>
<evidence type="ECO:0000256" key="2">
    <source>
        <dbReference type="ARBA" id="ARBA00012438"/>
    </source>
</evidence>
<feature type="coiled-coil region" evidence="4">
    <location>
        <begin position="127"/>
        <end position="163"/>
    </location>
</feature>
<evidence type="ECO:0000256" key="1">
    <source>
        <dbReference type="ARBA" id="ARBA00000085"/>
    </source>
</evidence>
<dbReference type="SUPFAM" id="SSF47384">
    <property type="entry name" value="Homodimeric domain of signal transducing histidine kinase"/>
    <property type="match status" value="1"/>
</dbReference>
<evidence type="ECO:0000256" key="3">
    <source>
        <dbReference type="PROSITE-ProRule" id="PRU00169"/>
    </source>
</evidence>
<protein>
    <recommendedName>
        <fullName evidence="2">histidine kinase</fullName>
        <ecNumber evidence="2">2.7.13.3</ecNumber>
    </recommendedName>
</protein>
<dbReference type="CDD" id="cd00156">
    <property type="entry name" value="REC"/>
    <property type="match status" value="1"/>
</dbReference>
<comment type="caution">
    <text evidence="6">The sequence shown here is derived from an EMBL/GenBank/DDBJ whole genome shotgun (WGS) entry which is preliminary data.</text>
</comment>
<dbReference type="SUPFAM" id="SSF52172">
    <property type="entry name" value="CheY-like"/>
    <property type="match status" value="1"/>
</dbReference>
<keyword evidence="3" id="KW-0597">Phosphoprotein</keyword>
<gene>
    <name evidence="6" type="ORF">C5Y98_10705</name>
</gene>
<keyword evidence="4" id="KW-0175">Coiled coil</keyword>
<dbReference type="CDD" id="cd00082">
    <property type="entry name" value="HisKA"/>
    <property type="match status" value="1"/>
</dbReference>
<dbReference type="OrthoDB" id="9813394at2"/>
<dbReference type="Gene3D" id="3.40.50.2300">
    <property type="match status" value="1"/>
</dbReference>
<dbReference type="InterPro" id="IPR036097">
    <property type="entry name" value="HisK_dim/P_sf"/>
</dbReference>
<dbReference type="Gene3D" id="1.10.287.130">
    <property type="match status" value="1"/>
</dbReference>
<dbReference type="AlphaFoldDB" id="A0A2S8G267"/>
<dbReference type="EC" id="2.7.13.3" evidence="2"/>
<reference evidence="6 7" key="1">
    <citation type="submission" date="2018-02" db="EMBL/GenBank/DDBJ databases">
        <title>Comparative genomes isolates from brazilian mangrove.</title>
        <authorList>
            <person name="Araujo J.E."/>
            <person name="Taketani R.G."/>
            <person name="Silva M.C.P."/>
            <person name="Loureco M.V."/>
            <person name="Andreote F.D."/>
        </authorList>
    </citation>
    <scope>NUCLEOTIDE SEQUENCE [LARGE SCALE GENOMIC DNA]</scope>
    <source>
        <strain evidence="6 7">NAP PRIS-MGV</strain>
    </source>
</reference>
<dbReference type="InterPro" id="IPR011006">
    <property type="entry name" value="CheY-like_superfamily"/>
</dbReference>
<feature type="modified residue" description="4-aspartylphosphate" evidence="3">
    <location>
        <position position="59"/>
    </location>
</feature>
<dbReference type="Pfam" id="PF00072">
    <property type="entry name" value="Response_reg"/>
    <property type="match status" value="1"/>
</dbReference>
<dbReference type="EMBL" id="PUIB01000011">
    <property type="protein sequence ID" value="PQO38513.1"/>
    <property type="molecule type" value="Genomic_DNA"/>
</dbReference>
<dbReference type="RefSeq" id="WP_105353962.1">
    <property type="nucleotide sequence ID" value="NZ_PUIB01000011.1"/>
</dbReference>
<evidence type="ECO:0000313" key="7">
    <source>
        <dbReference type="Proteomes" id="UP000239388"/>
    </source>
</evidence>
<dbReference type="InterPro" id="IPR003661">
    <property type="entry name" value="HisK_dim/P_dom"/>
</dbReference>
<comment type="catalytic activity">
    <reaction evidence="1">
        <text>ATP + protein L-histidine = ADP + protein N-phospho-L-histidine.</text>
        <dbReference type="EC" id="2.7.13.3"/>
    </reaction>
</comment>
<evidence type="ECO:0000313" key="6">
    <source>
        <dbReference type="EMBL" id="PQO38513.1"/>
    </source>
</evidence>
<evidence type="ECO:0000259" key="5">
    <source>
        <dbReference type="PROSITE" id="PS50110"/>
    </source>
</evidence>
<dbReference type="GO" id="GO:0000155">
    <property type="term" value="F:phosphorelay sensor kinase activity"/>
    <property type="evidence" value="ECO:0007669"/>
    <property type="project" value="InterPro"/>
</dbReference>
<dbReference type="Proteomes" id="UP000239388">
    <property type="component" value="Unassembled WGS sequence"/>
</dbReference>
<evidence type="ECO:0000256" key="4">
    <source>
        <dbReference type="SAM" id="Coils"/>
    </source>
</evidence>